<evidence type="ECO:0000313" key="1">
    <source>
        <dbReference type="EMBL" id="MFC6261601.1"/>
    </source>
</evidence>
<dbReference type="InterPro" id="IPR018580">
    <property type="entry name" value="Uncharacterised_YfhO"/>
</dbReference>
<evidence type="ECO:0000313" key="2">
    <source>
        <dbReference type="Proteomes" id="UP001596283"/>
    </source>
</evidence>
<name>A0ABW1TJX8_9LACO</name>
<comment type="caution">
    <text evidence="1">The sequence shown here is derived from an EMBL/GenBank/DDBJ whole genome shotgun (WGS) entry which is preliminary data.</text>
</comment>
<dbReference type="Pfam" id="PF09586">
    <property type="entry name" value="YfhO"/>
    <property type="match status" value="1"/>
</dbReference>
<dbReference type="Proteomes" id="UP001596283">
    <property type="component" value="Unassembled WGS sequence"/>
</dbReference>
<reference evidence="2" key="1">
    <citation type="journal article" date="2019" name="Int. J. Syst. Evol. Microbiol.">
        <title>The Global Catalogue of Microorganisms (GCM) 10K type strain sequencing project: providing services to taxonomists for standard genome sequencing and annotation.</title>
        <authorList>
            <consortium name="The Broad Institute Genomics Platform"/>
            <consortium name="The Broad Institute Genome Sequencing Center for Infectious Disease"/>
            <person name="Wu L."/>
            <person name="Ma J."/>
        </authorList>
    </citation>
    <scope>NUCLEOTIDE SEQUENCE [LARGE SCALE GENOMIC DNA]</scope>
    <source>
        <strain evidence="2">CCM 8908</strain>
    </source>
</reference>
<dbReference type="RefSeq" id="WP_125688667.1">
    <property type="nucleotide sequence ID" value="NZ_JBHSSI010000072.1"/>
</dbReference>
<dbReference type="EMBL" id="JBHSSI010000072">
    <property type="protein sequence ID" value="MFC6261601.1"/>
    <property type="molecule type" value="Genomic_DNA"/>
</dbReference>
<dbReference type="PANTHER" id="PTHR38454:SF1">
    <property type="entry name" value="INTEGRAL MEMBRANE PROTEIN"/>
    <property type="match status" value="1"/>
</dbReference>
<gene>
    <name evidence="1" type="ORF">ACFP1C_11660</name>
</gene>
<sequence>MWTTGATKFSTMKVDGQTIGLTPSANGHELLAKLGDFKRGQTITVTFAAKYPDAVYQTQVMSLRQTAFKQLVQTVRQQQLTLHTVNSHFKTELVGNVTGSTSRHELFLSVPYDTGWTATVNGQRVKPQRLLNGLMGIPLQQGSNHIRLRYHVPGGRLGGSISGLSVVIFGLIDWRWRSQWRKRN</sequence>
<accession>A0ABW1TJX8</accession>
<keyword evidence="2" id="KW-1185">Reference proteome</keyword>
<protein>
    <submittedName>
        <fullName evidence="1">YfhO family protein</fullName>
    </submittedName>
</protein>
<organism evidence="1 2">
    <name type="scientific">Levilactobacillus fujinensis</name>
    <dbReference type="NCBI Taxonomy" id="2486024"/>
    <lineage>
        <taxon>Bacteria</taxon>
        <taxon>Bacillati</taxon>
        <taxon>Bacillota</taxon>
        <taxon>Bacilli</taxon>
        <taxon>Lactobacillales</taxon>
        <taxon>Lactobacillaceae</taxon>
        <taxon>Levilactobacillus</taxon>
    </lineage>
</organism>
<dbReference type="PANTHER" id="PTHR38454">
    <property type="entry name" value="INTEGRAL MEMBRANE PROTEIN-RELATED"/>
    <property type="match status" value="1"/>
</dbReference>
<proteinExistence type="predicted"/>